<feature type="region of interest" description="Disordered" evidence="1">
    <location>
        <begin position="245"/>
        <end position="270"/>
    </location>
</feature>
<dbReference type="Proteomes" id="UP001283361">
    <property type="component" value="Unassembled WGS sequence"/>
</dbReference>
<proteinExistence type="predicted"/>
<evidence type="ECO:0000313" key="2">
    <source>
        <dbReference type="EMBL" id="KAK3713276.1"/>
    </source>
</evidence>
<organism evidence="2 3">
    <name type="scientific">Elysia crispata</name>
    <name type="common">lettuce slug</name>
    <dbReference type="NCBI Taxonomy" id="231223"/>
    <lineage>
        <taxon>Eukaryota</taxon>
        <taxon>Metazoa</taxon>
        <taxon>Spiralia</taxon>
        <taxon>Lophotrochozoa</taxon>
        <taxon>Mollusca</taxon>
        <taxon>Gastropoda</taxon>
        <taxon>Heterobranchia</taxon>
        <taxon>Euthyneura</taxon>
        <taxon>Panpulmonata</taxon>
        <taxon>Sacoglossa</taxon>
        <taxon>Placobranchoidea</taxon>
        <taxon>Plakobranchidae</taxon>
        <taxon>Elysia</taxon>
    </lineage>
</organism>
<feature type="region of interest" description="Disordered" evidence="1">
    <location>
        <begin position="288"/>
        <end position="319"/>
    </location>
</feature>
<feature type="region of interest" description="Disordered" evidence="1">
    <location>
        <begin position="140"/>
        <end position="159"/>
    </location>
</feature>
<name>A0AAE0XUR9_9GAST</name>
<gene>
    <name evidence="2" type="ORF">RRG08_043858</name>
</gene>
<dbReference type="AlphaFoldDB" id="A0AAE0XUR9"/>
<feature type="compositionally biased region" description="Polar residues" evidence="1">
    <location>
        <begin position="261"/>
        <end position="270"/>
    </location>
</feature>
<feature type="compositionally biased region" description="Polar residues" evidence="1">
    <location>
        <begin position="293"/>
        <end position="306"/>
    </location>
</feature>
<accession>A0AAE0XUR9</accession>
<dbReference type="EMBL" id="JAWDGP010007564">
    <property type="protein sequence ID" value="KAK3713276.1"/>
    <property type="molecule type" value="Genomic_DNA"/>
</dbReference>
<reference evidence="2" key="1">
    <citation type="journal article" date="2023" name="G3 (Bethesda)">
        <title>A reference genome for the long-term kleptoplast-retaining sea slug Elysia crispata morphotype clarki.</title>
        <authorList>
            <person name="Eastman K.E."/>
            <person name="Pendleton A.L."/>
            <person name="Shaikh M.A."/>
            <person name="Suttiyut T."/>
            <person name="Ogas R."/>
            <person name="Tomko P."/>
            <person name="Gavelis G."/>
            <person name="Widhalm J.R."/>
            <person name="Wisecaver J.H."/>
        </authorList>
    </citation>
    <scope>NUCLEOTIDE SEQUENCE</scope>
    <source>
        <strain evidence="2">ECLA1</strain>
    </source>
</reference>
<protein>
    <submittedName>
        <fullName evidence="2">Uncharacterized protein</fullName>
    </submittedName>
</protein>
<comment type="caution">
    <text evidence="2">The sequence shown here is derived from an EMBL/GenBank/DDBJ whole genome shotgun (WGS) entry which is preliminary data.</text>
</comment>
<keyword evidence="3" id="KW-1185">Reference proteome</keyword>
<sequence>MHMNAFNTLGFIDHSRTTILIFEALEQIMSFLSDLARALKTMIRRELEKSNAQETEDRATHALSQRERKLVQNLPDLLADLPVNYPFNANMTLCNTGPDILPETCPRDFRMARQNTTKMTRSTRDGRSGIIATTEIISPSARESRNGCSNSPRSRRANRVQIDIKSNTLGNGSQNMNYESHLNMADYRPNGCVSYFDNGYIDHRTPNKNSNHVLVRHMPYDLDQDECESYISSFQDINSNIISFRNMPPNNDRHSQPEFDCNNNNFENHQSGVKQRDSLDAVNDYENHIPLHSQGSGENPGNNDQPSPYEPASAGPDPHHEFTAELVRALRNIGDHLDTKLRVQDQLGPQAVLGTRKINIGKLLVETLRHHNIVGVAVGATLEMCLLYQRL</sequence>
<evidence type="ECO:0000256" key="1">
    <source>
        <dbReference type="SAM" id="MobiDB-lite"/>
    </source>
</evidence>
<evidence type="ECO:0000313" key="3">
    <source>
        <dbReference type="Proteomes" id="UP001283361"/>
    </source>
</evidence>